<keyword evidence="2 6" id="KW-0812">Transmembrane</keyword>
<accession>A0ABD0JD46</accession>
<evidence type="ECO:0000313" key="10">
    <source>
        <dbReference type="Proteomes" id="UP001519460"/>
    </source>
</evidence>
<feature type="non-terminal residue" evidence="9">
    <location>
        <position position="1002"/>
    </location>
</feature>
<dbReference type="PROSITE" id="PS50856">
    <property type="entry name" value="AMOP"/>
    <property type="match status" value="1"/>
</dbReference>
<dbReference type="Proteomes" id="UP001519460">
    <property type="component" value="Unassembled WGS sequence"/>
</dbReference>
<organism evidence="9 10">
    <name type="scientific">Batillaria attramentaria</name>
    <dbReference type="NCBI Taxonomy" id="370345"/>
    <lineage>
        <taxon>Eukaryota</taxon>
        <taxon>Metazoa</taxon>
        <taxon>Spiralia</taxon>
        <taxon>Lophotrochozoa</taxon>
        <taxon>Mollusca</taxon>
        <taxon>Gastropoda</taxon>
        <taxon>Caenogastropoda</taxon>
        <taxon>Sorbeoconcha</taxon>
        <taxon>Cerithioidea</taxon>
        <taxon>Batillariidae</taxon>
        <taxon>Batillaria</taxon>
    </lineage>
</organism>
<proteinExistence type="predicted"/>
<feature type="domain" description="VWFD" evidence="8">
    <location>
        <begin position="597"/>
        <end position="822"/>
    </location>
</feature>
<evidence type="ECO:0000256" key="3">
    <source>
        <dbReference type="ARBA" id="ARBA00022989"/>
    </source>
</evidence>
<feature type="non-terminal residue" evidence="9">
    <location>
        <position position="1"/>
    </location>
</feature>
<dbReference type="InterPro" id="IPR051495">
    <property type="entry name" value="Epithelial_Barrier/Signaling"/>
</dbReference>
<dbReference type="PROSITE" id="PS51233">
    <property type="entry name" value="VWFD"/>
    <property type="match status" value="1"/>
</dbReference>
<evidence type="ECO:0000256" key="1">
    <source>
        <dbReference type="ARBA" id="ARBA00004370"/>
    </source>
</evidence>
<keyword evidence="3 6" id="KW-1133">Transmembrane helix</keyword>
<dbReference type="InterPro" id="IPR005533">
    <property type="entry name" value="AMOP_dom"/>
</dbReference>
<keyword evidence="4 6" id="KW-0472">Membrane</keyword>
<evidence type="ECO:0000256" key="2">
    <source>
        <dbReference type="ARBA" id="ARBA00022692"/>
    </source>
</evidence>
<evidence type="ECO:0000259" key="8">
    <source>
        <dbReference type="PROSITE" id="PS51233"/>
    </source>
</evidence>
<gene>
    <name evidence="9" type="ORF">BaRGS_00036013</name>
</gene>
<evidence type="ECO:0000259" key="7">
    <source>
        <dbReference type="PROSITE" id="PS50856"/>
    </source>
</evidence>
<dbReference type="InterPro" id="IPR003886">
    <property type="entry name" value="NIDO_dom"/>
</dbReference>
<evidence type="ECO:0000313" key="9">
    <source>
        <dbReference type="EMBL" id="KAK7471338.1"/>
    </source>
</evidence>
<evidence type="ECO:0000256" key="6">
    <source>
        <dbReference type="SAM" id="Phobius"/>
    </source>
</evidence>
<dbReference type="AlphaFoldDB" id="A0ABD0JD46"/>
<feature type="domain" description="AMOP" evidence="7">
    <location>
        <begin position="435"/>
        <end position="585"/>
    </location>
</feature>
<sequence>AAYEALYPYSRDKFFSRSEILGVKPKVHLPIPVRYYGQLFETVYISKDGLLGFDPDIGFSQNQWRNGLPELSVAADKPFISPFHHNGLLRSAVTVTDFKSDFLLLVTWENVTSLEVSQTRGNDSCDATNDHPCRSATFQVLLAANATTTFVIFNYAKMDLPFEPSHLAGMNGGGGRGWTDVVKCSGACSKKRDQRIMSSLPYLKGSDESGRYIFLVSDDVIIRGGCAPSDSKVSSVVHAVEVYPRKVEMLGGEEVTEGRMTSAMRGRCHVPRLTSRGQVKLEVSDNRNDWHVYTFINVIPPDHVERLRDREDMRPWFDIRPTQLTVSWDPHQLYENQDARVDIVIVGYRERYGQVEWKDNLIKLAEEEVNSGDFVFDPREYRFRCETGCQDFELGVLEIRLSEDYKDGARDRRFYSIGPLTLGWYVDNIFTDWWDENWPRDKCKKWAREDETDIRWLNNLLSCPCTLQQALADWGQYQPVVGCSMFKANSKCLLNKGAKHCVLSVQPSSDGAATRCCYGADNLLMNTADSYAGSASNRAHPWGVAPYGAPGAVPTMSHWVHDMVPYAYCCQWGGDDTCKYYMDRRPTKSCRDYWQPGSATIYGDPHVTTFDGRSYYFGGAGDFWLVKSPGLHVQARFTERIIDSLMESGTQDVDLLHPTVITSVIVAAPDSEFVTFTLAPPSDVISRRLNVKVIGRHFFFDKENLMWQDFKGFSVVNNKLSAQDEADRHHSNFTVLMKNGAGVQVAERNGLLNIVVILPPYDETSSEPASRGLLGTWDDNSQNDFMTSVVDNAFLPATEVANERRLYQDFGRKWGVAERESHFQFPLEVDLRRPRTGSGREINPSDYPTDGEVTAICGDTDNACARDYYVTGNRTVALDTKKAAESFESLKLQQRKMWSCGLLNIPFAEKDNHNYTAGNVVRVTGCRQGPGSAGQVVEGPTYYTCIQNETDHQPFWDPEVNYYACLDIDEANIGMIVGIAVACAVVLIIAIVAIVFLVRRRK</sequence>
<name>A0ABD0JD46_9CAEN</name>
<feature type="transmembrane region" description="Helical" evidence="6">
    <location>
        <begin position="973"/>
        <end position="998"/>
    </location>
</feature>
<protein>
    <submittedName>
        <fullName evidence="9">Uncharacterized protein</fullName>
    </submittedName>
</protein>
<keyword evidence="10" id="KW-1185">Reference proteome</keyword>
<dbReference type="InterPro" id="IPR001846">
    <property type="entry name" value="VWF_type-D"/>
</dbReference>
<reference evidence="9 10" key="1">
    <citation type="journal article" date="2023" name="Sci. Data">
        <title>Genome assembly of the Korean intertidal mud-creeper Batillaria attramentaria.</title>
        <authorList>
            <person name="Patra A.K."/>
            <person name="Ho P.T."/>
            <person name="Jun S."/>
            <person name="Lee S.J."/>
            <person name="Kim Y."/>
            <person name="Won Y.J."/>
        </authorList>
    </citation>
    <scope>NUCLEOTIDE SEQUENCE [LARGE SCALE GENOMIC DNA]</scope>
    <source>
        <strain evidence="9">Wonlab-2016</strain>
    </source>
</reference>
<dbReference type="Pfam" id="PF03782">
    <property type="entry name" value="AMOP"/>
    <property type="match status" value="1"/>
</dbReference>
<evidence type="ECO:0000256" key="5">
    <source>
        <dbReference type="ARBA" id="ARBA00023157"/>
    </source>
</evidence>
<dbReference type="PANTHER" id="PTHR13802">
    <property type="entry name" value="MUCIN 4-RELATED"/>
    <property type="match status" value="1"/>
</dbReference>
<dbReference type="SMART" id="SM00539">
    <property type="entry name" value="NIDO"/>
    <property type="match status" value="1"/>
</dbReference>
<dbReference type="EMBL" id="JACVVK020000497">
    <property type="protein sequence ID" value="KAK7471338.1"/>
    <property type="molecule type" value="Genomic_DNA"/>
</dbReference>
<dbReference type="Pfam" id="PF23263">
    <property type="entry name" value="C8-3_MUC4"/>
    <property type="match status" value="1"/>
</dbReference>
<comment type="subcellular location">
    <subcellularLocation>
        <location evidence="1">Membrane</location>
    </subcellularLocation>
</comment>
<dbReference type="InterPro" id="IPR056619">
    <property type="entry name" value="C8-3_MUC4"/>
</dbReference>
<dbReference type="GO" id="GO:0016020">
    <property type="term" value="C:membrane"/>
    <property type="evidence" value="ECO:0007669"/>
    <property type="project" value="UniProtKB-SubCell"/>
</dbReference>
<evidence type="ECO:0000256" key="4">
    <source>
        <dbReference type="ARBA" id="ARBA00023136"/>
    </source>
</evidence>
<comment type="caution">
    <text evidence="9">The sequence shown here is derived from an EMBL/GenBank/DDBJ whole genome shotgun (WGS) entry which is preliminary data.</text>
</comment>
<dbReference type="Pfam" id="PF06119">
    <property type="entry name" value="NIDO"/>
    <property type="match status" value="1"/>
</dbReference>
<dbReference type="PANTHER" id="PTHR13802:SF52">
    <property type="entry name" value="MUCIN-4"/>
    <property type="match status" value="1"/>
</dbReference>
<dbReference type="SMART" id="SM00723">
    <property type="entry name" value="AMOP"/>
    <property type="match status" value="1"/>
</dbReference>
<keyword evidence="5" id="KW-1015">Disulfide bond</keyword>